<protein>
    <submittedName>
        <fullName evidence="1">Uncharacterized protein</fullName>
    </submittedName>
</protein>
<accession>A0ABR2VD31</accession>
<reference evidence="1 2" key="1">
    <citation type="journal article" date="2024" name="J. Plant Pathol.">
        <title>Sequence and assembly of the genome of Seiridium unicorne, isolate CBS 538.82, causal agent of cypress canker disease.</title>
        <authorList>
            <person name="Scali E."/>
            <person name="Rocca G.D."/>
            <person name="Danti R."/>
            <person name="Garbelotto M."/>
            <person name="Barberini S."/>
            <person name="Baroncelli R."/>
            <person name="Emiliani G."/>
        </authorList>
    </citation>
    <scope>NUCLEOTIDE SEQUENCE [LARGE SCALE GENOMIC DNA]</scope>
    <source>
        <strain evidence="1 2">BM-138-508</strain>
    </source>
</reference>
<name>A0ABR2VD31_9PEZI</name>
<evidence type="ECO:0000313" key="1">
    <source>
        <dbReference type="EMBL" id="KAK9424741.1"/>
    </source>
</evidence>
<dbReference type="EMBL" id="JARVKF010000033">
    <property type="protein sequence ID" value="KAK9424741.1"/>
    <property type="molecule type" value="Genomic_DNA"/>
</dbReference>
<gene>
    <name evidence="1" type="ORF">SUNI508_13524</name>
</gene>
<sequence>MSAPQPDDISDAPSVKSDGGAVTDWAAQYLTPEEKDSLETLVADLWDCIYYIKEDTRKESRESLLDGIKSWRWKGLIKKERGVAYFSAFFRFFMVEMVNYCPGEGSEREDHMLKGLETKRENIWPRLKSLIKFLHALDAVRVVGSECVLERAQVIDDIIAICEGVFDSLKILARFTDLWADPVFAPHYVVYGEPPQYRNFQMFCLFLHKQHILQHLAPAEFALKTFFDSGKKDDETLYWVCQWLINAAGDIYDAVSNAKENWALWHLTILAQVMVYEREVQAEPDSFRRKELLTCSKAAEYAMRRIPGTTRFNDPEMQVAMNLYFKASNEVKATLEAEKKQIMDRIAELEKEMDLVPMPEKQK</sequence>
<proteinExistence type="predicted"/>
<organism evidence="1 2">
    <name type="scientific">Seiridium unicorne</name>
    <dbReference type="NCBI Taxonomy" id="138068"/>
    <lineage>
        <taxon>Eukaryota</taxon>
        <taxon>Fungi</taxon>
        <taxon>Dikarya</taxon>
        <taxon>Ascomycota</taxon>
        <taxon>Pezizomycotina</taxon>
        <taxon>Sordariomycetes</taxon>
        <taxon>Xylariomycetidae</taxon>
        <taxon>Amphisphaeriales</taxon>
        <taxon>Sporocadaceae</taxon>
        <taxon>Seiridium</taxon>
    </lineage>
</organism>
<comment type="caution">
    <text evidence="1">The sequence shown here is derived from an EMBL/GenBank/DDBJ whole genome shotgun (WGS) entry which is preliminary data.</text>
</comment>
<evidence type="ECO:0000313" key="2">
    <source>
        <dbReference type="Proteomes" id="UP001408356"/>
    </source>
</evidence>
<dbReference type="Proteomes" id="UP001408356">
    <property type="component" value="Unassembled WGS sequence"/>
</dbReference>
<keyword evidence="2" id="KW-1185">Reference proteome</keyword>